<dbReference type="GO" id="GO:0006614">
    <property type="term" value="P:SRP-dependent cotranslational protein targeting to membrane"/>
    <property type="evidence" value="ECO:0007669"/>
    <property type="project" value="UniProtKB-UniRule"/>
</dbReference>
<dbReference type="Proteomes" id="UP000326396">
    <property type="component" value="Linkage Group LG17"/>
</dbReference>
<name>A0A5N6NUA3_9ASTR</name>
<evidence type="ECO:0000256" key="1">
    <source>
        <dbReference type="ARBA" id="ARBA00004496"/>
    </source>
</evidence>
<dbReference type="GO" id="GO:0030942">
    <property type="term" value="F:endoplasmic reticulum signal peptide binding"/>
    <property type="evidence" value="ECO:0007669"/>
    <property type="project" value="UniProtKB-UniRule"/>
</dbReference>
<evidence type="ECO:0000313" key="9">
    <source>
        <dbReference type="EMBL" id="KAD5317378.1"/>
    </source>
</evidence>
<comment type="subunit">
    <text evidence="7">Heterodimer with SRP9; binds RNA as heterodimer. Component of a signal recognition particle (SRP) complex that consists of a 7SL RNA molecule of 300 nucleotides and six protein subunits: SRP72, SRP68, SRP54, SRP19, SRP14 and SRP9.</text>
</comment>
<dbReference type="Pfam" id="PF02290">
    <property type="entry name" value="SRP14"/>
    <property type="match status" value="1"/>
</dbReference>
<keyword evidence="6 7" id="KW-0687">Ribonucleoprotein</keyword>
<dbReference type="AlphaFoldDB" id="A0A5N6NUA3"/>
<sequence>MFSKAYFHKQKLQKKQVHDDFMWNESFNNYLGNVSNSLSDKLGNVRLQLDPFLNELASMFEHTTEKGSVWVTLKHSSDKSKVQRNKITTAGKELEYKCLVRATDGKKNISTLVGAKDHQRFQASYATILKARMTSLKKREKKDKRKTVDKKALNTAKAMDVDKKQTTSVEPSSTANP</sequence>
<keyword evidence="10" id="KW-1185">Reference proteome</keyword>
<reference evidence="9 10" key="1">
    <citation type="submission" date="2019-05" db="EMBL/GenBank/DDBJ databases">
        <title>Mikania micrantha, genome provides insights into the molecular mechanism of rapid growth.</title>
        <authorList>
            <person name="Liu B."/>
        </authorList>
    </citation>
    <scope>NUCLEOTIDE SEQUENCE [LARGE SCALE GENOMIC DNA]</scope>
    <source>
        <strain evidence="9">NLD-2019</strain>
        <tissue evidence="9">Leaf</tissue>
    </source>
</reference>
<feature type="region of interest" description="Disordered" evidence="8">
    <location>
        <begin position="136"/>
        <end position="177"/>
    </location>
</feature>
<dbReference type="GO" id="GO:0008312">
    <property type="term" value="F:7S RNA binding"/>
    <property type="evidence" value="ECO:0007669"/>
    <property type="project" value="UniProtKB-UniRule"/>
</dbReference>
<dbReference type="InterPro" id="IPR009018">
    <property type="entry name" value="Signal_recog_particle_SRP9/14"/>
</dbReference>
<dbReference type="Gene3D" id="3.30.720.10">
    <property type="entry name" value="Signal recognition particle alu RNA binding heterodimer, srp9/1"/>
    <property type="match status" value="1"/>
</dbReference>
<dbReference type="EMBL" id="SZYD01000009">
    <property type="protein sequence ID" value="KAD5317378.1"/>
    <property type="molecule type" value="Genomic_DNA"/>
</dbReference>
<comment type="subcellular location">
    <subcellularLocation>
        <location evidence="1 7">Cytoplasm</location>
    </subcellularLocation>
</comment>
<proteinExistence type="inferred from homology"/>
<evidence type="ECO:0000256" key="7">
    <source>
        <dbReference type="RuleBase" id="RU368100"/>
    </source>
</evidence>
<dbReference type="GO" id="GO:0005786">
    <property type="term" value="C:signal recognition particle, endoplasmic reticulum targeting"/>
    <property type="evidence" value="ECO:0007669"/>
    <property type="project" value="UniProtKB-UniRule"/>
</dbReference>
<keyword evidence="3 7" id="KW-0963">Cytoplasm</keyword>
<accession>A0A5N6NUA3</accession>
<evidence type="ECO:0000256" key="6">
    <source>
        <dbReference type="ARBA" id="ARBA00023274"/>
    </source>
</evidence>
<comment type="similarity">
    <text evidence="2 7">Belongs to the SRP14 family.</text>
</comment>
<keyword evidence="5 7" id="KW-0733">Signal recognition particle</keyword>
<dbReference type="SUPFAM" id="SSF54762">
    <property type="entry name" value="Signal recognition particle alu RNA binding heterodimer, SRP9/14"/>
    <property type="match status" value="1"/>
</dbReference>
<feature type="compositionally biased region" description="Polar residues" evidence="8">
    <location>
        <begin position="166"/>
        <end position="177"/>
    </location>
</feature>
<dbReference type="PANTHER" id="PTHR12013">
    <property type="entry name" value="SIGNAL RECOGNITION PARTICLE 14 KD PROTEIN"/>
    <property type="match status" value="1"/>
</dbReference>
<evidence type="ECO:0000256" key="4">
    <source>
        <dbReference type="ARBA" id="ARBA00022884"/>
    </source>
</evidence>
<evidence type="ECO:0000256" key="3">
    <source>
        <dbReference type="ARBA" id="ARBA00022490"/>
    </source>
</evidence>
<organism evidence="9 10">
    <name type="scientific">Mikania micrantha</name>
    <name type="common">bitter vine</name>
    <dbReference type="NCBI Taxonomy" id="192012"/>
    <lineage>
        <taxon>Eukaryota</taxon>
        <taxon>Viridiplantae</taxon>
        <taxon>Streptophyta</taxon>
        <taxon>Embryophyta</taxon>
        <taxon>Tracheophyta</taxon>
        <taxon>Spermatophyta</taxon>
        <taxon>Magnoliopsida</taxon>
        <taxon>eudicotyledons</taxon>
        <taxon>Gunneridae</taxon>
        <taxon>Pentapetalae</taxon>
        <taxon>asterids</taxon>
        <taxon>campanulids</taxon>
        <taxon>Asterales</taxon>
        <taxon>Asteraceae</taxon>
        <taxon>Asteroideae</taxon>
        <taxon>Heliantheae alliance</taxon>
        <taxon>Eupatorieae</taxon>
        <taxon>Mikania</taxon>
    </lineage>
</organism>
<protein>
    <recommendedName>
        <fullName evidence="7">Signal recognition particle 14 kDa protein</fullName>
        <shortName evidence="7">SRP14</shortName>
    </recommendedName>
</protein>
<comment type="function">
    <text evidence="7">Component of the signal recognition particle (SRP) complex, a ribonucleoprotein complex that mediates the cotranslational targeting of secretory and membrane proteins to the endoplasmic reticulum (ER). SRP9 together with SRP14 and the Alu portion of the SRP RNA, constitutes the elongation arrest domain of SRP. The complex of SRP9 and SRP14 is required for SRP RNA binding.</text>
</comment>
<evidence type="ECO:0000313" key="10">
    <source>
        <dbReference type="Proteomes" id="UP000326396"/>
    </source>
</evidence>
<feature type="compositionally biased region" description="Basic residues" evidence="8">
    <location>
        <begin position="136"/>
        <end position="148"/>
    </location>
</feature>
<gene>
    <name evidence="9" type="ORF">E3N88_17324</name>
</gene>
<evidence type="ECO:0000256" key="5">
    <source>
        <dbReference type="ARBA" id="ARBA00023135"/>
    </source>
</evidence>
<evidence type="ECO:0000256" key="8">
    <source>
        <dbReference type="SAM" id="MobiDB-lite"/>
    </source>
</evidence>
<dbReference type="FunFam" id="3.30.720.10:FF:000003">
    <property type="entry name" value="Signal recognition particle 14"/>
    <property type="match status" value="1"/>
</dbReference>
<dbReference type="InterPro" id="IPR003210">
    <property type="entry name" value="Signal_recog_particle_SRP14"/>
</dbReference>
<dbReference type="OrthoDB" id="19209at2759"/>
<comment type="caution">
    <text evidence="9">The sequence shown here is derived from an EMBL/GenBank/DDBJ whole genome shotgun (WGS) entry which is preliminary data.</text>
</comment>
<keyword evidence="4 7" id="KW-0694">RNA-binding</keyword>
<evidence type="ECO:0000256" key="2">
    <source>
        <dbReference type="ARBA" id="ARBA00010349"/>
    </source>
</evidence>